<accession>A0A5E4Q2D1</accession>
<organism evidence="2 3">
    <name type="scientific">Leptidea sinapis</name>
    <dbReference type="NCBI Taxonomy" id="189913"/>
    <lineage>
        <taxon>Eukaryota</taxon>
        <taxon>Metazoa</taxon>
        <taxon>Ecdysozoa</taxon>
        <taxon>Arthropoda</taxon>
        <taxon>Hexapoda</taxon>
        <taxon>Insecta</taxon>
        <taxon>Pterygota</taxon>
        <taxon>Neoptera</taxon>
        <taxon>Endopterygota</taxon>
        <taxon>Lepidoptera</taxon>
        <taxon>Glossata</taxon>
        <taxon>Ditrysia</taxon>
        <taxon>Papilionoidea</taxon>
        <taxon>Pieridae</taxon>
        <taxon>Dismorphiinae</taxon>
        <taxon>Leptidea</taxon>
    </lineage>
</organism>
<dbReference type="Proteomes" id="UP000324832">
    <property type="component" value="Unassembled WGS sequence"/>
</dbReference>
<gene>
    <name evidence="2" type="ORF">LSINAPIS_LOCUS4280</name>
</gene>
<evidence type="ECO:0000313" key="3">
    <source>
        <dbReference type="Proteomes" id="UP000324832"/>
    </source>
</evidence>
<sequence>MILLASSFQLSLVTARAQFVSHVHVATPAHSYSHGVGDLVDVPERPTRGHSPLTRDFQSKGSTNTFTIQWLSSISSLGTFPSRGHPFDAVVTMETKQPYYRNNNSTSAITLQS</sequence>
<proteinExistence type="predicted"/>
<dbReference type="AlphaFoldDB" id="A0A5E4Q2D1"/>
<reference evidence="2 3" key="1">
    <citation type="submission" date="2017-07" db="EMBL/GenBank/DDBJ databases">
        <authorList>
            <person name="Talla V."/>
            <person name="Backstrom N."/>
        </authorList>
    </citation>
    <scope>NUCLEOTIDE SEQUENCE [LARGE SCALE GENOMIC DNA]</scope>
</reference>
<feature type="chain" id="PRO_5022927219" evidence="1">
    <location>
        <begin position="18"/>
        <end position="113"/>
    </location>
</feature>
<keyword evidence="3" id="KW-1185">Reference proteome</keyword>
<keyword evidence="1" id="KW-0732">Signal</keyword>
<evidence type="ECO:0000256" key="1">
    <source>
        <dbReference type="SAM" id="SignalP"/>
    </source>
</evidence>
<name>A0A5E4Q2D1_9NEOP</name>
<evidence type="ECO:0000313" key="2">
    <source>
        <dbReference type="EMBL" id="VVC91652.1"/>
    </source>
</evidence>
<dbReference type="EMBL" id="FZQP02001114">
    <property type="protein sequence ID" value="VVC91652.1"/>
    <property type="molecule type" value="Genomic_DNA"/>
</dbReference>
<feature type="signal peptide" evidence="1">
    <location>
        <begin position="1"/>
        <end position="17"/>
    </location>
</feature>
<protein>
    <submittedName>
        <fullName evidence="2">Uncharacterized protein</fullName>
    </submittedName>
</protein>